<dbReference type="SMART" id="SM00823">
    <property type="entry name" value="PKS_PP"/>
    <property type="match status" value="2"/>
</dbReference>
<proteinExistence type="predicted"/>
<dbReference type="InterPro" id="IPR042099">
    <property type="entry name" value="ANL_N_sf"/>
</dbReference>
<dbReference type="Gene3D" id="3.30.559.30">
    <property type="entry name" value="Nonribosomal peptide synthetase, condensation domain"/>
    <property type="match status" value="1"/>
</dbReference>
<dbReference type="Gene3D" id="3.40.50.12780">
    <property type="entry name" value="N-terminal domain of ligase-like"/>
    <property type="match status" value="4"/>
</dbReference>
<dbReference type="OrthoDB" id="416786at2759"/>
<accession>A0A9P1HBS2</accession>
<evidence type="ECO:0000256" key="1">
    <source>
        <dbReference type="ARBA" id="ARBA00022450"/>
    </source>
</evidence>
<dbReference type="PROSITE" id="PS00455">
    <property type="entry name" value="AMP_BINDING"/>
    <property type="match status" value="2"/>
</dbReference>
<evidence type="ECO:0000256" key="3">
    <source>
        <dbReference type="ARBA" id="ARBA00022598"/>
    </source>
</evidence>
<gene>
    <name evidence="5" type="ORF">PPNO1_LOCUS9792</name>
</gene>
<dbReference type="InterPro" id="IPR020845">
    <property type="entry name" value="AMP-binding_CS"/>
</dbReference>
<name>A0A9P1HBS2_9PEZI</name>
<dbReference type="InterPro" id="IPR000873">
    <property type="entry name" value="AMP-dep_synth/lig_dom"/>
</dbReference>
<dbReference type="InterPro" id="IPR020806">
    <property type="entry name" value="PKS_PP-bd"/>
</dbReference>
<organism evidence="5 6">
    <name type="scientific">Parascedosporium putredinis</name>
    <dbReference type="NCBI Taxonomy" id="1442378"/>
    <lineage>
        <taxon>Eukaryota</taxon>
        <taxon>Fungi</taxon>
        <taxon>Dikarya</taxon>
        <taxon>Ascomycota</taxon>
        <taxon>Pezizomycotina</taxon>
        <taxon>Sordariomycetes</taxon>
        <taxon>Hypocreomycetidae</taxon>
        <taxon>Microascales</taxon>
        <taxon>Microascaceae</taxon>
        <taxon>Parascedosporium</taxon>
    </lineage>
</organism>
<dbReference type="EMBL" id="CALLCH030000021">
    <property type="protein sequence ID" value="CAI4220252.1"/>
    <property type="molecule type" value="Genomic_DNA"/>
</dbReference>
<dbReference type="Pfam" id="PF00550">
    <property type="entry name" value="PP-binding"/>
    <property type="match status" value="2"/>
</dbReference>
<dbReference type="Gene3D" id="1.10.1200.10">
    <property type="entry name" value="ACP-like"/>
    <property type="match status" value="1"/>
</dbReference>
<evidence type="ECO:0000313" key="5">
    <source>
        <dbReference type="EMBL" id="CAI4220252.1"/>
    </source>
</evidence>
<dbReference type="GO" id="GO:0016874">
    <property type="term" value="F:ligase activity"/>
    <property type="evidence" value="ECO:0007669"/>
    <property type="project" value="UniProtKB-KW"/>
</dbReference>
<dbReference type="Pfam" id="PF00668">
    <property type="entry name" value="Condensation"/>
    <property type="match status" value="1"/>
</dbReference>
<evidence type="ECO:0000256" key="2">
    <source>
        <dbReference type="ARBA" id="ARBA00022553"/>
    </source>
</evidence>
<keyword evidence="3" id="KW-0436">Ligase</keyword>
<sequence length="1610" mass="174750">MSSLSVLNPRPERLQGPGLLHELVSTPSHNTSPAIDALLADGSRVLLSYAELHTASEALATRIRRRISVSPSAKTAGFIVPVLLRQSPDLYISLLAILKAGGAFCPLNLDAPTERVRFILDDVQAKVLITTSDLKSRLPLGLDGVTVLVLDDDHADSTEDLGAVIAPRISDCVSHSNVDVPAAVKETDLAYIMYTSGSTGTPKGVGVSHQAATQSLLAHDRHIPRFSRFLQFAAPTFDVSVFEIFFHCFVGRHCRQNAPGLKLLLTIGEMLSEPVIKEFGGSPEVETMLWAMYGPTEAAIHCMAPSSTLVPGMSSNSSPNIIGIPLDTVSCYVISGDYKPEDPSSFVVLPRGSIGELVVGGYQNAEGYLNRAEQTASVFVDSPVGPVYRTGDLARIREDGALECLGRMSEGQVKLRGQRIELGEVEHAALRVPGCHSAVAAVVNNILVLFCAVDAHEDMGIIDTAIAQMCAEWLPAFMVPGDIIAMQSFPRLASGKVDRKQLKADYQKLLSERDSGGNIENEVSPLAMRLITTISAMTGTKVGLGTALVSAGIDSLGAIKLSSLLRRDGLNVSSIQILKARTVQELCSTLTTQTDRPSGSGPLVSTSQNLSRDVPAIAAGHSFLSEIRDSIAAILPCTTLQSSMLVETSHNPVAYCNAIELQFPVGLKAADISTAFLALIQANEILRTGFAYHEGQFLQIVLNEIDHSQVSLTVLGRAAVWMGEDAFAKTVSASSAVQTYSSQLNRETCAVLGLEDVVIGSVTSGRTVDLPEVERIIGPCIASLPLRVNLGNVPTVADLLRLIHTTNRSVIQHALLPLTDIKKLASLTGKQSLYDVLFVYQESLPSQEAKGAHIQQVSHLDMLETPILLEIEPRGGEYHAQLTYHADILDLGLADMLLSILDQLIGKLVQKPTAPLESLREDLPPHFLSIHNPQVRRYAGSQDLAELVELSAEKSPDKLAVVFARSLSSGQREEETLSYGELNNLANRIAQWIRETDPGGDNRIAAIIMEKSTLFYASLLGILKCGRPYLPILPSTPPKRIQAILEQSRASICLLDDSSQAIPGLANGNVQRADLTKFSDSTPTRLSDGSRPAYVIYTSGTTGTPKGVVLTTLNIVSHLDTLEGIYPVEDTSRLLQSCSQAFDVSVFEIFFTWKTGMCLFASLVKRKAVPNVQFLVTAGEPMTQAVFHEWKGALYQGYGPSETTNICTVKKMAEGDHIEHLGHAFENTSTFVFYPGSLLPTPFGTVGELCFGGDQVAQGYLNEPALTASKFIAHPSFGTLYRSGDLDRARIVFGRDTIIPKRRGSSAARGLLCQVYFSSQRFKVLELPEEEKAYQHRLFSALEVSLPSYMVPSYLIPISVIPMTPSGKVAKAELRVAFQELALDALEGMSSIAQAAVDGVSELSNDEIRVMEAISSSLKVDRAVITRWSPLVTLGLDSITAISLAKSLSAILEKRVAISLVLQNPSVAQLTRALFTGDKQSQDREELRQAAWLPKDEIIHPVASKFQDKDLAIHSILPCTALQEAMLASPLDDIYYNNIVLRLKVSPSDMEEYWKVMCARHSILRTCFMSTDDPDHAFVQVVLEESRMPWQTTTCSSLSVDENLERMKKK</sequence>
<keyword evidence="1" id="KW-0596">Phosphopantetheine</keyword>
<feature type="domain" description="Carrier" evidence="4">
    <location>
        <begin position="1401"/>
        <end position="1478"/>
    </location>
</feature>
<feature type="domain" description="Carrier" evidence="4">
    <location>
        <begin position="521"/>
        <end position="594"/>
    </location>
</feature>
<dbReference type="Proteomes" id="UP000838763">
    <property type="component" value="Unassembled WGS sequence"/>
</dbReference>
<dbReference type="InterPro" id="IPR045851">
    <property type="entry name" value="AMP-bd_C_sf"/>
</dbReference>
<dbReference type="GO" id="GO:0005737">
    <property type="term" value="C:cytoplasm"/>
    <property type="evidence" value="ECO:0007669"/>
    <property type="project" value="TreeGrafter"/>
</dbReference>
<evidence type="ECO:0000313" key="6">
    <source>
        <dbReference type="Proteomes" id="UP000838763"/>
    </source>
</evidence>
<protein>
    <recommendedName>
        <fullName evidence="4">Carrier domain-containing protein</fullName>
    </recommendedName>
</protein>
<dbReference type="SUPFAM" id="SSF52777">
    <property type="entry name" value="CoA-dependent acyltransferases"/>
    <property type="match status" value="3"/>
</dbReference>
<reference evidence="5" key="1">
    <citation type="submission" date="2022-11" db="EMBL/GenBank/DDBJ databases">
        <authorList>
            <person name="Scott C."/>
            <person name="Bruce N."/>
        </authorList>
    </citation>
    <scope>NUCLEOTIDE SEQUENCE</scope>
</reference>
<dbReference type="SUPFAM" id="SSF47336">
    <property type="entry name" value="ACP-like"/>
    <property type="match status" value="2"/>
</dbReference>
<dbReference type="Gene3D" id="3.30.559.10">
    <property type="entry name" value="Chloramphenicol acetyltransferase-like domain"/>
    <property type="match status" value="1"/>
</dbReference>
<dbReference type="InterPro" id="IPR006162">
    <property type="entry name" value="Ppantetheine_attach_site"/>
</dbReference>
<dbReference type="InterPro" id="IPR009081">
    <property type="entry name" value="PP-bd_ACP"/>
</dbReference>
<comment type="caution">
    <text evidence="5">The sequence shown here is derived from an EMBL/GenBank/DDBJ whole genome shotgun (WGS) entry which is preliminary data.</text>
</comment>
<dbReference type="PANTHER" id="PTHR45527:SF1">
    <property type="entry name" value="FATTY ACID SYNTHASE"/>
    <property type="match status" value="1"/>
</dbReference>
<evidence type="ECO:0000259" key="4">
    <source>
        <dbReference type="PROSITE" id="PS50075"/>
    </source>
</evidence>
<dbReference type="GO" id="GO:0043041">
    <property type="term" value="P:amino acid activation for nonribosomal peptide biosynthetic process"/>
    <property type="evidence" value="ECO:0007669"/>
    <property type="project" value="TreeGrafter"/>
</dbReference>
<dbReference type="GO" id="GO:0031177">
    <property type="term" value="F:phosphopantetheine binding"/>
    <property type="evidence" value="ECO:0007669"/>
    <property type="project" value="InterPro"/>
</dbReference>
<dbReference type="InterPro" id="IPR001242">
    <property type="entry name" value="Condensation_dom"/>
</dbReference>
<dbReference type="InterPro" id="IPR036736">
    <property type="entry name" value="ACP-like_sf"/>
</dbReference>
<dbReference type="InterPro" id="IPR023213">
    <property type="entry name" value="CAT-like_dom_sf"/>
</dbReference>
<keyword evidence="6" id="KW-1185">Reference proteome</keyword>
<dbReference type="PANTHER" id="PTHR45527">
    <property type="entry name" value="NONRIBOSOMAL PEPTIDE SYNTHETASE"/>
    <property type="match status" value="1"/>
</dbReference>
<dbReference type="GO" id="GO:0044550">
    <property type="term" value="P:secondary metabolite biosynthetic process"/>
    <property type="evidence" value="ECO:0007669"/>
    <property type="project" value="TreeGrafter"/>
</dbReference>
<dbReference type="PROSITE" id="PS50075">
    <property type="entry name" value="CARRIER"/>
    <property type="match status" value="2"/>
</dbReference>
<dbReference type="PROSITE" id="PS00012">
    <property type="entry name" value="PHOSPHOPANTETHEINE"/>
    <property type="match status" value="1"/>
</dbReference>
<keyword evidence="2" id="KW-0597">Phosphoprotein</keyword>
<dbReference type="Pfam" id="PF00501">
    <property type="entry name" value="AMP-binding"/>
    <property type="match status" value="4"/>
</dbReference>
<dbReference type="Gene3D" id="3.30.300.30">
    <property type="match status" value="2"/>
</dbReference>
<dbReference type="SUPFAM" id="SSF56801">
    <property type="entry name" value="Acetyl-CoA synthetase-like"/>
    <property type="match status" value="2"/>
</dbReference>